<keyword evidence="1" id="KW-0732">Signal</keyword>
<feature type="chain" id="PRO_5045485483" description="Outer membrane protein beta-barrel domain-containing protein" evidence="1">
    <location>
        <begin position="34"/>
        <end position="223"/>
    </location>
</feature>
<name>A0ABT3ZMX3_9BURK</name>
<reference evidence="2" key="1">
    <citation type="submission" date="2022-11" db="EMBL/GenBank/DDBJ databases">
        <title>Robbsia betulipollinis sp. nov., isolated from pollen of birch (Betula pendula).</title>
        <authorList>
            <person name="Shi H."/>
            <person name="Ambika Manirajan B."/>
            <person name="Ratering S."/>
            <person name="Geissler-Plaum R."/>
            <person name="Schnell S."/>
        </authorList>
    </citation>
    <scope>NUCLEOTIDE SEQUENCE</scope>
    <source>
        <strain evidence="2">Bb-Pol-6</strain>
    </source>
</reference>
<accession>A0ABT3ZMX3</accession>
<dbReference type="EMBL" id="JAPMXC010000001">
    <property type="protein sequence ID" value="MCY0387894.1"/>
    <property type="molecule type" value="Genomic_DNA"/>
</dbReference>
<keyword evidence="3" id="KW-1185">Reference proteome</keyword>
<organism evidence="2 3">
    <name type="scientific">Robbsia betulipollinis</name>
    <dbReference type="NCBI Taxonomy" id="2981849"/>
    <lineage>
        <taxon>Bacteria</taxon>
        <taxon>Pseudomonadati</taxon>
        <taxon>Pseudomonadota</taxon>
        <taxon>Betaproteobacteria</taxon>
        <taxon>Burkholderiales</taxon>
        <taxon>Burkholderiaceae</taxon>
        <taxon>Robbsia</taxon>
    </lineage>
</organism>
<dbReference type="RefSeq" id="WP_267847603.1">
    <property type="nucleotide sequence ID" value="NZ_JAPMXC010000001.1"/>
</dbReference>
<dbReference type="Proteomes" id="UP001082899">
    <property type="component" value="Unassembled WGS sequence"/>
</dbReference>
<gene>
    <name evidence="2" type="ORF">OVY01_11730</name>
</gene>
<evidence type="ECO:0000313" key="3">
    <source>
        <dbReference type="Proteomes" id="UP001082899"/>
    </source>
</evidence>
<feature type="signal peptide" evidence="1">
    <location>
        <begin position="1"/>
        <end position="33"/>
    </location>
</feature>
<sequence length="223" mass="24568">MQRKGLLYRALKACIAIASLGLTLSVASPAAMANPLPFSWTGEHHFKLYEDVSVRSYHVDRAEKRENNFNEANYGGGLELTNETWGVMGGYYRNSIRRPSFYALVRFTPFHVHFSGKDELSIGGVAGGLSGYVKQFTATTSTSDWVAHTDSNGYPYLTRGVDTQTQWHTKGRGWMPGAGIMLSYEHGQAWGANVLVVPEVKSLGVAAFVGLQLRFHLFSIASL</sequence>
<evidence type="ECO:0008006" key="4">
    <source>
        <dbReference type="Google" id="ProtNLM"/>
    </source>
</evidence>
<proteinExistence type="predicted"/>
<comment type="caution">
    <text evidence="2">The sequence shown here is derived from an EMBL/GenBank/DDBJ whole genome shotgun (WGS) entry which is preliminary data.</text>
</comment>
<protein>
    <recommendedName>
        <fullName evidence="4">Outer membrane protein beta-barrel domain-containing protein</fullName>
    </recommendedName>
</protein>
<evidence type="ECO:0000313" key="2">
    <source>
        <dbReference type="EMBL" id="MCY0387894.1"/>
    </source>
</evidence>
<evidence type="ECO:0000256" key="1">
    <source>
        <dbReference type="SAM" id="SignalP"/>
    </source>
</evidence>